<evidence type="ECO:0000313" key="2">
    <source>
        <dbReference type="EMBL" id="GHH88790.1"/>
    </source>
</evidence>
<accession>A0A919GPX1</accession>
<protein>
    <submittedName>
        <fullName evidence="2">Uncharacterized protein</fullName>
    </submittedName>
</protein>
<proteinExistence type="predicted"/>
<feature type="region of interest" description="Disordered" evidence="1">
    <location>
        <begin position="1"/>
        <end position="116"/>
    </location>
</feature>
<reference evidence="2" key="1">
    <citation type="journal article" date="2014" name="Int. J. Syst. Evol. Microbiol.">
        <title>Complete genome sequence of Corynebacterium casei LMG S-19264T (=DSM 44701T), isolated from a smear-ripened cheese.</title>
        <authorList>
            <consortium name="US DOE Joint Genome Institute (JGI-PGF)"/>
            <person name="Walter F."/>
            <person name="Albersmeier A."/>
            <person name="Kalinowski J."/>
            <person name="Ruckert C."/>
        </authorList>
    </citation>
    <scope>NUCLEOTIDE SEQUENCE</scope>
    <source>
        <strain evidence="2">JCM 5069</strain>
    </source>
</reference>
<dbReference type="Proteomes" id="UP000603708">
    <property type="component" value="Unassembled WGS sequence"/>
</dbReference>
<evidence type="ECO:0000256" key="1">
    <source>
        <dbReference type="SAM" id="MobiDB-lite"/>
    </source>
</evidence>
<comment type="caution">
    <text evidence="2">The sequence shown here is derived from an EMBL/GenBank/DDBJ whole genome shotgun (WGS) entry which is preliminary data.</text>
</comment>
<organism evidence="2 3">
    <name type="scientific">Streptomyces sulfonofaciens</name>
    <dbReference type="NCBI Taxonomy" id="68272"/>
    <lineage>
        <taxon>Bacteria</taxon>
        <taxon>Bacillati</taxon>
        <taxon>Actinomycetota</taxon>
        <taxon>Actinomycetes</taxon>
        <taxon>Kitasatosporales</taxon>
        <taxon>Streptomycetaceae</taxon>
        <taxon>Streptomyces</taxon>
    </lineage>
</organism>
<dbReference type="AlphaFoldDB" id="A0A919GPX1"/>
<name>A0A919GPX1_9ACTN</name>
<keyword evidence="3" id="KW-1185">Reference proteome</keyword>
<sequence length="116" mass="12708">MLPDELTGRFICPTQRINVPDHHTGQSAAPPSGARQHPPSEFPAGAGHLWTPTDHRRIRANNRDPSRRAFTGLTGSVDSNARAPRLRSAPRGETAQRPWAGRSRVTPPTHGRKGQK</sequence>
<evidence type="ECO:0000313" key="3">
    <source>
        <dbReference type="Proteomes" id="UP000603708"/>
    </source>
</evidence>
<dbReference type="EMBL" id="BNCD01000043">
    <property type="protein sequence ID" value="GHH88790.1"/>
    <property type="molecule type" value="Genomic_DNA"/>
</dbReference>
<gene>
    <name evidence="2" type="ORF">GCM10018793_69800</name>
</gene>
<reference evidence="2" key="2">
    <citation type="submission" date="2020-09" db="EMBL/GenBank/DDBJ databases">
        <authorList>
            <person name="Sun Q."/>
            <person name="Ohkuma M."/>
        </authorList>
    </citation>
    <scope>NUCLEOTIDE SEQUENCE</scope>
    <source>
        <strain evidence="2">JCM 5069</strain>
    </source>
</reference>